<accession>A1TSV0</accession>
<dbReference type="AlphaFoldDB" id="A1TSV0"/>
<proteinExistence type="predicted"/>
<feature type="compositionally biased region" description="Basic and acidic residues" evidence="1">
    <location>
        <begin position="201"/>
        <end position="215"/>
    </location>
</feature>
<gene>
    <name evidence="2" type="ordered locus">Aave_3483</name>
</gene>
<protein>
    <submittedName>
        <fullName evidence="2">Uncharacterized protein</fullName>
    </submittedName>
</protein>
<feature type="compositionally biased region" description="Basic and acidic residues" evidence="1">
    <location>
        <begin position="53"/>
        <end position="69"/>
    </location>
</feature>
<sequence length="417" mass="44484">MFEMEQVAQGRAHQGGGIFQRDLAAGAAQAQRRPFQRQRGQYRIGGGGPVRRGQREVEEPVGRRAREQGHGIGQRAAGLLVVPRRVGGEMAQQRHVADQGSGLALEGPGHVRMAPLPQGDREFVALARGQQRQRRGRPGGARQHGARGRCLVRAAHECQRRQRGFGVVAVLHGGQGPGLVAAAGAAPRAEHGHAAGQGRGPGRDRFREGIRHGGPGDRQPQQQAAERGALRPLLPGQQRHPGSEVVAHRAIEGEAQGVADRARLGLQVFAAQVRQFGARAAELQLQHLQAGEREDARRLVQGFVPRGGDGLPAGGQHLGGVRQVLLQPGQRLNDGIVEHGDGRRPGGGTRQQVAAAPVLGDQRPRHARGRIGPRRQVGGPGHGQFDDVHAKRRAAGRGARGIKDNAGQEDPTRCWTT</sequence>
<dbReference type="STRING" id="397945.Aave_3483"/>
<feature type="region of interest" description="Disordered" evidence="1">
    <location>
        <begin position="186"/>
        <end position="225"/>
    </location>
</feature>
<reference evidence="2 3" key="1">
    <citation type="submission" date="2006-12" db="EMBL/GenBank/DDBJ databases">
        <title>Complete sequence of Acidovorax avenae subsp. citrulli AAC00-1.</title>
        <authorList>
            <consortium name="US DOE Joint Genome Institute"/>
            <person name="Copeland A."/>
            <person name="Lucas S."/>
            <person name="Lapidus A."/>
            <person name="Barry K."/>
            <person name="Detter J.C."/>
            <person name="Glavina del Rio T."/>
            <person name="Dalin E."/>
            <person name="Tice H."/>
            <person name="Pitluck S."/>
            <person name="Kiss H."/>
            <person name="Brettin T."/>
            <person name="Bruce D."/>
            <person name="Han C."/>
            <person name="Tapia R."/>
            <person name="Gilna P."/>
            <person name="Schmutz J."/>
            <person name="Larimer F."/>
            <person name="Land M."/>
            <person name="Hauser L."/>
            <person name="Kyrpides N."/>
            <person name="Kim E."/>
            <person name="Stahl D."/>
            <person name="Richardson P."/>
        </authorList>
    </citation>
    <scope>NUCLEOTIDE SEQUENCE [LARGE SCALE GENOMIC DNA]</scope>
    <source>
        <strain evidence="2 3">AAC00-1</strain>
    </source>
</reference>
<feature type="region of interest" description="Disordered" evidence="1">
    <location>
        <begin position="339"/>
        <end position="417"/>
    </location>
</feature>
<name>A1TSV0_PARC0</name>
<organism evidence="2 3">
    <name type="scientific">Paracidovorax citrulli (strain AAC00-1)</name>
    <name type="common">Acidovorax citrulli</name>
    <dbReference type="NCBI Taxonomy" id="397945"/>
    <lineage>
        <taxon>Bacteria</taxon>
        <taxon>Pseudomonadati</taxon>
        <taxon>Pseudomonadota</taxon>
        <taxon>Betaproteobacteria</taxon>
        <taxon>Burkholderiales</taxon>
        <taxon>Comamonadaceae</taxon>
        <taxon>Paracidovorax</taxon>
    </lineage>
</organism>
<feature type="compositionally biased region" description="Low complexity" evidence="1">
    <location>
        <begin position="30"/>
        <end position="42"/>
    </location>
</feature>
<evidence type="ECO:0000313" key="3">
    <source>
        <dbReference type="Proteomes" id="UP000002596"/>
    </source>
</evidence>
<feature type="region of interest" description="Disordered" evidence="1">
    <location>
        <begin position="129"/>
        <end position="148"/>
    </location>
</feature>
<dbReference type="HOGENOM" id="CLU_658294_0_0_4"/>
<evidence type="ECO:0000256" key="1">
    <source>
        <dbReference type="SAM" id="MobiDB-lite"/>
    </source>
</evidence>
<feature type="region of interest" description="Disordered" evidence="1">
    <location>
        <begin position="30"/>
        <end position="70"/>
    </location>
</feature>
<dbReference type="KEGG" id="aav:Aave_3483"/>
<dbReference type="Proteomes" id="UP000002596">
    <property type="component" value="Chromosome"/>
</dbReference>
<dbReference type="EMBL" id="CP000512">
    <property type="protein sequence ID" value="ABM34038.1"/>
    <property type="molecule type" value="Genomic_DNA"/>
</dbReference>
<evidence type="ECO:0000313" key="2">
    <source>
        <dbReference type="EMBL" id="ABM34038.1"/>
    </source>
</evidence>